<evidence type="ECO:0000313" key="3">
    <source>
        <dbReference type="Proteomes" id="UP000035763"/>
    </source>
</evidence>
<dbReference type="EMBL" id="CAJA01000256">
    <property type="protein sequence ID" value="CCH73792.1"/>
    <property type="molecule type" value="Genomic_DNA"/>
</dbReference>
<feature type="domain" description="Mg chelatase-related protein C-terminal" evidence="1">
    <location>
        <begin position="6"/>
        <end position="59"/>
    </location>
</feature>
<protein>
    <recommendedName>
        <fullName evidence="1">Mg chelatase-related protein C-terminal domain-containing protein</fullName>
    </recommendedName>
</protein>
<accession>W6JXF4</accession>
<gene>
    <name evidence="2" type="ORF">BN11_3290003</name>
</gene>
<comment type="caution">
    <text evidence="2">The sequence shown here is derived from an EMBL/GenBank/DDBJ whole genome shotgun (WGS) entry which is preliminary data.</text>
</comment>
<dbReference type="InterPro" id="IPR025158">
    <property type="entry name" value="Mg_chelat-rel_C"/>
</dbReference>
<keyword evidence="3" id="KW-1185">Reference proteome</keyword>
<proteinExistence type="predicted"/>
<organism evidence="2 3">
    <name type="scientific">Nostocoides australiense Ben110</name>
    <dbReference type="NCBI Taxonomy" id="1193182"/>
    <lineage>
        <taxon>Bacteria</taxon>
        <taxon>Bacillati</taxon>
        <taxon>Actinomycetota</taxon>
        <taxon>Actinomycetes</taxon>
        <taxon>Micrococcales</taxon>
        <taxon>Intrasporangiaceae</taxon>
        <taxon>Nostocoides</taxon>
    </lineage>
</organism>
<sequence length="65" mass="6910">MGSFRLPGPVTADLDRALERGALTMRGYDRTLRVAWTRADLTGRSVPVADDVGLALLLRAGAQAA</sequence>
<dbReference type="Pfam" id="PF13335">
    <property type="entry name" value="Mg_chelatase_C"/>
    <property type="match status" value="1"/>
</dbReference>
<evidence type="ECO:0000313" key="2">
    <source>
        <dbReference type="EMBL" id="CCH73792.1"/>
    </source>
</evidence>
<dbReference type="STRING" id="1193182.BN11_3290003"/>
<name>W6JXF4_9MICO</name>
<evidence type="ECO:0000259" key="1">
    <source>
        <dbReference type="Pfam" id="PF13335"/>
    </source>
</evidence>
<dbReference type="Proteomes" id="UP000035763">
    <property type="component" value="Unassembled WGS sequence"/>
</dbReference>
<dbReference type="AlphaFoldDB" id="W6JXF4"/>
<reference evidence="2 3" key="1">
    <citation type="journal article" date="2013" name="ISME J.">
        <title>A metabolic model for members of the genus Tetrasphaera involved in enhanced biological phosphorus removal.</title>
        <authorList>
            <person name="Kristiansen R."/>
            <person name="Nguyen H.T.T."/>
            <person name="Saunders A.M."/>
            <person name="Nielsen J.L."/>
            <person name="Wimmer R."/>
            <person name="Le V.Q."/>
            <person name="McIlroy S.J."/>
            <person name="Petrovski S."/>
            <person name="Seviour R.J."/>
            <person name="Calteau A."/>
            <person name="Nielsen K.L."/>
            <person name="Nielsen P.H."/>
        </authorList>
    </citation>
    <scope>NUCLEOTIDE SEQUENCE [LARGE SCALE GENOMIC DNA]</scope>
    <source>
        <strain evidence="2 3">Ben110</strain>
    </source>
</reference>